<comment type="caution">
    <text evidence="2">The sequence shown here is derived from an EMBL/GenBank/DDBJ whole genome shotgun (WGS) entry which is preliminary data.</text>
</comment>
<sequence>MKYCKSCQKPIDYFKLVDLTLPPLDREKLIHCSYCRTSYRLTTASFFTWLIIIVTFLSISFFAFSIVFYHYSFYNMLAETFVFAFAMSGCLALTSPLFLRYKSGAHFNETI</sequence>
<feature type="transmembrane region" description="Helical" evidence="1">
    <location>
        <begin position="46"/>
        <end position="69"/>
    </location>
</feature>
<protein>
    <submittedName>
        <fullName evidence="2">Cu/Ag efflux pump CusA</fullName>
    </submittedName>
</protein>
<evidence type="ECO:0000313" key="2">
    <source>
        <dbReference type="EMBL" id="MDQ0160297.1"/>
    </source>
</evidence>
<dbReference type="RefSeq" id="WP_306977452.1">
    <property type="nucleotide sequence ID" value="NZ_JAUSTQ010000010.1"/>
</dbReference>
<dbReference type="EMBL" id="JAUSTQ010000010">
    <property type="protein sequence ID" value="MDQ0160297.1"/>
    <property type="molecule type" value="Genomic_DNA"/>
</dbReference>
<organism evidence="2 3">
    <name type="scientific">Alkalibacillus salilacus</name>
    <dbReference type="NCBI Taxonomy" id="284582"/>
    <lineage>
        <taxon>Bacteria</taxon>
        <taxon>Bacillati</taxon>
        <taxon>Bacillota</taxon>
        <taxon>Bacilli</taxon>
        <taxon>Bacillales</taxon>
        <taxon>Bacillaceae</taxon>
        <taxon>Alkalibacillus</taxon>
    </lineage>
</organism>
<evidence type="ECO:0000313" key="3">
    <source>
        <dbReference type="Proteomes" id="UP001224359"/>
    </source>
</evidence>
<reference evidence="2 3" key="1">
    <citation type="submission" date="2023-07" db="EMBL/GenBank/DDBJ databases">
        <title>Genomic Encyclopedia of Type Strains, Phase IV (KMG-IV): sequencing the most valuable type-strain genomes for metagenomic binning, comparative biology and taxonomic classification.</title>
        <authorList>
            <person name="Goeker M."/>
        </authorList>
    </citation>
    <scope>NUCLEOTIDE SEQUENCE [LARGE SCALE GENOMIC DNA]</scope>
    <source>
        <strain evidence="2 3">DSM 16460</strain>
    </source>
</reference>
<keyword evidence="1" id="KW-0812">Transmembrane</keyword>
<dbReference type="Proteomes" id="UP001224359">
    <property type="component" value="Unassembled WGS sequence"/>
</dbReference>
<evidence type="ECO:0000256" key="1">
    <source>
        <dbReference type="SAM" id="Phobius"/>
    </source>
</evidence>
<keyword evidence="1" id="KW-0472">Membrane</keyword>
<proteinExistence type="predicted"/>
<keyword evidence="1" id="KW-1133">Transmembrane helix</keyword>
<keyword evidence="3" id="KW-1185">Reference proteome</keyword>
<gene>
    <name evidence="2" type="ORF">J2S77_002300</name>
</gene>
<feature type="transmembrane region" description="Helical" evidence="1">
    <location>
        <begin position="81"/>
        <end position="99"/>
    </location>
</feature>
<accession>A0ABT9VH61</accession>
<name>A0ABT9VH61_9BACI</name>